<feature type="chain" id="PRO_5024314107" description="DUF3575 domain-containing protein" evidence="1">
    <location>
        <begin position="19"/>
        <end position="176"/>
    </location>
</feature>
<organism evidence="2 3">
    <name type="scientific">Capnocytophaga felis</name>
    <dbReference type="NCBI Taxonomy" id="2267611"/>
    <lineage>
        <taxon>Bacteria</taxon>
        <taxon>Pseudomonadati</taxon>
        <taxon>Bacteroidota</taxon>
        <taxon>Flavobacteriia</taxon>
        <taxon>Flavobacteriales</taxon>
        <taxon>Flavobacteriaceae</taxon>
        <taxon>Capnocytophaga</taxon>
    </lineage>
</organism>
<dbReference type="EMBL" id="BLBC01000014">
    <property type="protein sequence ID" value="GET46721.1"/>
    <property type="molecule type" value="Genomic_DNA"/>
</dbReference>
<accession>A0A5M4BAX0</accession>
<evidence type="ECO:0000256" key="1">
    <source>
        <dbReference type="SAM" id="SignalP"/>
    </source>
</evidence>
<comment type="caution">
    <text evidence="2">The sequence shown here is derived from an EMBL/GenBank/DDBJ whole genome shotgun (WGS) entry which is preliminary data.</text>
</comment>
<evidence type="ECO:0000313" key="3">
    <source>
        <dbReference type="Proteomes" id="UP000398217"/>
    </source>
</evidence>
<dbReference type="Proteomes" id="UP000398217">
    <property type="component" value="Unassembled WGS sequence"/>
</dbReference>
<dbReference type="RefSeq" id="WP_155285348.1">
    <property type="nucleotide sequence ID" value="NZ_BLBC01000014.1"/>
</dbReference>
<evidence type="ECO:0000313" key="2">
    <source>
        <dbReference type="EMBL" id="GET46721.1"/>
    </source>
</evidence>
<protein>
    <recommendedName>
        <fullName evidence="4">DUF3575 domain-containing protein</fullName>
    </recommendedName>
</protein>
<gene>
    <name evidence="2" type="ORF">RCZ01_20230</name>
</gene>
<keyword evidence="3" id="KW-1185">Reference proteome</keyword>
<feature type="signal peptide" evidence="1">
    <location>
        <begin position="1"/>
        <end position="18"/>
    </location>
</feature>
<dbReference type="AlphaFoldDB" id="A0A5M4BAX0"/>
<dbReference type="OrthoDB" id="883248at2"/>
<proteinExistence type="predicted"/>
<sequence length="176" mass="20165">MKKIILMLIVSFPLFTKAQDIAVKRQIGIDATMLGVGAFIEQPISTNILAEISAGVGSSVLKNLGSINYVFDDFRPYTRIELKRFYNRDNRIRKNKNILFNKGNYIGFQNKLYYGIKADEGTHTFMINELHWGVQTELHNRLLLNFHIGLGYASTKYSLYSSFLPTIGLKIKYVIF</sequence>
<reference evidence="3" key="1">
    <citation type="journal article" date="2020" name="Int. J. Syst. Evol. Microbiol.">
        <title>Capnocytophaga felis sp. nov. isolated from the feline oral cavity.</title>
        <authorList>
            <person name="Suzuki M."/>
            <person name="Umeda K."/>
            <person name="Kimura M."/>
            <person name="Imaoka K."/>
            <person name="Morikawa S."/>
            <person name="Maeda K."/>
        </authorList>
    </citation>
    <scope>NUCLEOTIDE SEQUENCE [LARGE SCALE GENOMIC DNA]</scope>
    <source>
        <strain evidence="3">KC07070</strain>
    </source>
</reference>
<keyword evidence="1" id="KW-0732">Signal</keyword>
<evidence type="ECO:0008006" key="4">
    <source>
        <dbReference type="Google" id="ProtNLM"/>
    </source>
</evidence>
<name>A0A5M4BAX0_9FLAO</name>